<accession>A0ABQ5MJ79</accession>
<evidence type="ECO:0000313" key="3">
    <source>
        <dbReference type="Proteomes" id="UP001143543"/>
    </source>
</evidence>
<keyword evidence="3" id="KW-1185">Reference proteome</keyword>
<reference evidence="2" key="1">
    <citation type="submission" date="2022-07" db="EMBL/GenBank/DDBJ databases">
        <title>Taxonomy of Novel Oxalotrophic and Methylotrophic Bacteria.</title>
        <authorList>
            <person name="Sahin N."/>
            <person name="Tani A."/>
        </authorList>
    </citation>
    <scope>NUCLEOTIDE SEQUENCE</scope>
    <source>
        <strain evidence="2">Y10</strain>
    </source>
</reference>
<gene>
    <name evidence="2" type="ORF">Y10_14830</name>
</gene>
<proteinExistence type="predicted"/>
<protein>
    <submittedName>
        <fullName evidence="2">Uncharacterized protein</fullName>
    </submittedName>
</protein>
<organism evidence="2 3">
    <name type="scientific">Neptunitalea lumnitzerae</name>
    <dbReference type="NCBI Taxonomy" id="2965509"/>
    <lineage>
        <taxon>Bacteria</taxon>
        <taxon>Pseudomonadati</taxon>
        <taxon>Bacteroidota</taxon>
        <taxon>Flavobacteriia</taxon>
        <taxon>Flavobacteriales</taxon>
        <taxon>Flavobacteriaceae</taxon>
        <taxon>Neptunitalea</taxon>
    </lineage>
</organism>
<dbReference type="Proteomes" id="UP001143543">
    <property type="component" value="Unassembled WGS sequence"/>
</dbReference>
<dbReference type="InterPro" id="IPR029068">
    <property type="entry name" value="Glyas_Bleomycin-R_OHBP_Dase"/>
</dbReference>
<comment type="caution">
    <text evidence="2">The sequence shown here is derived from an EMBL/GenBank/DDBJ whole genome shotgun (WGS) entry which is preliminary data.</text>
</comment>
<dbReference type="Gene3D" id="3.10.180.10">
    <property type="entry name" value="2,3-Dihydroxybiphenyl 1,2-Dioxygenase, domain 1"/>
    <property type="match status" value="1"/>
</dbReference>
<name>A0ABQ5MJ79_9FLAO</name>
<dbReference type="EMBL" id="BRVO01000001">
    <property type="protein sequence ID" value="GLB49115.1"/>
    <property type="molecule type" value="Genomic_DNA"/>
</dbReference>
<evidence type="ECO:0000313" key="2">
    <source>
        <dbReference type="EMBL" id="GLB49115.1"/>
    </source>
</evidence>
<evidence type="ECO:0000256" key="1">
    <source>
        <dbReference type="SAM" id="MobiDB-lite"/>
    </source>
</evidence>
<sequence length="125" mass="14129">MHKMIPEAIKVNMTIHHIVFTILDVAETEKFYTKIFGQALYTNSNTAIYQVGQTMLIFIEKEKISHSKFDSSTIGLDPIAFGLKNLSELEGIEKILKEKGIKNSGIHIDDSSKKGKNLAQRSKQY</sequence>
<feature type="region of interest" description="Disordered" evidence="1">
    <location>
        <begin position="105"/>
        <end position="125"/>
    </location>
</feature>
<dbReference type="SUPFAM" id="SSF54593">
    <property type="entry name" value="Glyoxalase/Bleomycin resistance protein/Dihydroxybiphenyl dioxygenase"/>
    <property type="match status" value="1"/>
</dbReference>